<reference evidence="1 3" key="1">
    <citation type="submission" date="2020-02" db="EMBL/GenBank/DDBJ databases">
        <authorList>
            <person name="Ferguson B K."/>
        </authorList>
    </citation>
    <scope>NUCLEOTIDE SEQUENCE [LARGE SCALE GENOMIC DNA]</scope>
</reference>
<dbReference type="EMBL" id="CADCXU010035283">
    <property type="protein sequence ID" value="CAB0020382.1"/>
    <property type="molecule type" value="Genomic_DNA"/>
</dbReference>
<keyword evidence="3" id="KW-1185">Reference proteome</keyword>
<dbReference type="Proteomes" id="UP000479000">
    <property type="component" value="Unassembled WGS sequence"/>
</dbReference>
<feature type="non-terminal residue" evidence="1">
    <location>
        <position position="70"/>
    </location>
</feature>
<evidence type="ECO:0000313" key="2">
    <source>
        <dbReference type="EMBL" id="CAB0020382.1"/>
    </source>
</evidence>
<accession>A0A6H5HQR9</accession>
<gene>
    <name evidence="1" type="ORF">NTEN_LOCUS23969</name>
    <name evidence="2" type="ORF">NTEN_LOCUS23970</name>
</gene>
<proteinExistence type="predicted"/>
<name>A0A6H5HQR9_9HEMI</name>
<protein>
    <submittedName>
        <fullName evidence="1">Uncharacterized protein</fullName>
    </submittedName>
</protein>
<evidence type="ECO:0000313" key="3">
    <source>
        <dbReference type="Proteomes" id="UP000479000"/>
    </source>
</evidence>
<sequence>MFLCRVAKWKTAANGWSSGRHLIRFSRFRLRRSHPSSKCRPPISAIAVTTYATGQEPRKPEYSLSNLPHQ</sequence>
<dbReference type="AlphaFoldDB" id="A0A6H5HQR9"/>
<evidence type="ECO:0000313" key="1">
    <source>
        <dbReference type="EMBL" id="CAB0020381.1"/>
    </source>
</evidence>
<organism evidence="1 3">
    <name type="scientific">Nesidiocoris tenuis</name>
    <dbReference type="NCBI Taxonomy" id="355587"/>
    <lineage>
        <taxon>Eukaryota</taxon>
        <taxon>Metazoa</taxon>
        <taxon>Ecdysozoa</taxon>
        <taxon>Arthropoda</taxon>
        <taxon>Hexapoda</taxon>
        <taxon>Insecta</taxon>
        <taxon>Pterygota</taxon>
        <taxon>Neoptera</taxon>
        <taxon>Paraneoptera</taxon>
        <taxon>Hemiptera</taxon>
        <taxon>Heteroptera</taxon>
        <taxon>Panheteroptera</taxon>
        <taxon>Cimicomorpha</taxon>
        <taxon>Miridae</taxon>
        <taxon>Dicyphina</taxon>
        <taxon>Nesidiocoris</taxon>
    </lineage>
</organism>
<dbReference type="EMBL" id="CADCXU010035282">
    <property type="protein sequence ID" value="CAB0020381.1"/>
    <property type="molecule type" value="Genomic_DNA"/>
</dbReference>